<proteinExistence type="predicted"/>
<organism evidence="2 3">
    <name type="scientific">Phytoactinopolyspora halotolerans</name>
    <dbReference type="NCBI Taxonomy" id="1981512"/>
    <lineage>
        <taxon>Bacteria</taxon>
        <taxon>Bacillati</taxon>
        <taxon>Actinomycetota</taxon>
        <taxon>Actinomycetes</taxon>
        <taxon>Jiangellales</taxon>
        <taxon>Jiangellaceae</taxon>
        <taxon>Phytoactinopolyspora</taxon>
    </lineage>
</organism>
<gene>
    <name evidence="2" type="ORF">G1H10_02075</name>
</gene>
<dbReference type="Proteomes" id="UP000475214">
    <property type="component" value="Unassembled WGS sequence"/>
</dbReference>
<evidence type="ECO:0000313" key="3">
    <source>
        <dbReference type="Proteomes" id="UP000475214"/>
    </source>
</evidence>
<dbReference type="InterPro" id="IPR027417">
    <property type="entry name" value="P-loop_NTPase"/>
</dbReference>
<dbReference type="PANTHER" id="PTHR13696">
    <property type="entry name" value="P-LOOP CONTAINING NUCLEOSIDE TRIPHOSPHATE HYDROLASE"/>
    <property type="match status" value="1"/>
</dbReference>
<dbReference type="InterPro" id="IPR025669">
    <property type="entry name" value="AAA_dom"/>
</dbReference>
<dbReference type="Gene3D" id="3.40.50.300">
    <property type="entry name" value="P-loop containing nucleotide triphosphate hydrolases"/>
    <property type="match status" value="1"/>
</dbReference>
<sequence length="261" mass="27351">MVSVKGGVGKTSVTLGLAGAARAEGLSTVVLDVDPQGNATLALDAGEIKVTANDVLADGYRGKLRDALVASGWGDGLRVLASEPALERRNHPVDGGGGEHLLRLALSGLTDADLVLIDCPPSMAHLTTNALAASDVAVVVTEPTMFAVTGAQQALAAVDVVRQGFNLRLRPAGIVVNRYRSRSAEHRYRLDELSDAYRGLVFDPVLPERSAIMQAQGACLPVQRWPSPGAREVSRIFVRYLHDTIAAARSAAGSSLGKAAR</sequence>
<comment type="caution">
    <text evidence="2">The sequence shown here is derived from an EMBL/GenBank/DDBJ whole genome shotgun (WGS) entry which is preliminary data.</text>
</comment>
<dbReference type="CDD" id="cd02042">
    <property type="entry name" value="ParAB_family"/>
    <property type="match status" value="1"/>
</dbReference>
<dbReference type="PANTHER" id="PTHR13696:SF99">
    <property type="entry name" value="COBYRINIC ACID AC-DIAMIDE SYNTHASE"/>
    <property type="match status" value="1"/>
</dbReference>
<dbReference type="AlphaFoldDB" id="A0A6L9S320"/>
<dbReference type="Pfam" id="PF13614">
    <property type="entry name" value="AAA_31"/>
    <property type="match status" value="1"/>
</dbReference>
<keyword evidence="3" id="KW-1185">Reference proteome</keyword>
<feature type="domain" description="AAA" evidence="1">
    <location>
        <begin position="3"/>
        <end position="169"/>
    </location>
</feature>
<evidence type="ECO:0000313" key="2">
    <source>
        <dbReference type="EMBL" id="NED98951.1"/>
    </source>
</evidence>
<accession>A0A6L9S320</accession>
<protein>
    <submittedName>
        <fullName evidence="2">ParA family protein</fullName>
    </submittedName>
</protein>
<dbReference type="InterPro" id="IPR050678">
    <property type="entry name" value="DNA_Partitioning_ATPase"/>
</dbReference>
<name>A0A6L9S320_9ACTN</name>
<dbReference type="SUPFAM" id="SSF52540">
    <property type="entry name" value="P-loop containing nucleoside triphosphate hydrolases"/>
    <property type="match status" value="1"/>
</dbReference>
<evidence type="ECO:0000259" key="1">
    <source>
        <dbReference type="Pfam" id="PF13614"/>
    </source>
</evidence>
<reference evidence="2 3" key="1">
    <citation type="submission" date="2020-02" db="EMBL/GenBank/DDBJ databases">
        <authorList>
            <person name="Li X.-J."/>
            <person name="Han X.-M."/>
        </authorList>
    </citation>
    <scope>NUCLEOTIDE SEQUENCE [LARGE SCALE GENOMIC DNA]</scope>
    <source>
        <strain evidence="2 3">CCTCC AB 2017055</strain>
    </source>
</reference>
<dbReference type="EMBL" id="JAAGOA010000001">
    <property type="protein sequence ID" value="NED98951.1"/>
    <property type="molecule type" value="Genomic_DNA"/>
</dbReference>